<dbReference type="EMBL" id="KZ613944">
    <property type="protein sequence ID" value="PMD41492.1"/>
    <property type="molecule type" value="Genomic_DNA"/>
</dbReference>
<evidence type="ECO:0000256" key="4">
    <source>
        <dbReference type="ARBA" id="ARBA00046271"/>
    </source>
</evidence>
<reference evidence="6 7" key="1">
    <citation type="submission" date="2016-04" db="EMBL/GenBank/DDBJ databases">
        <title>A degradative enzymes factory behind the ericoid mycorrhizal symbiosis.</title>
        <authorList>
            <consortium name="DOE Joint Genome Institute"/>
            <person name="Martino E."/>
            <person name="Morin E."/>
            <person name="Grelet G."/>
            <person name="Kuo A."/>
            <person name="Kohler A."/>
            <person name="Daghino S."/>
            <person name="Barry K."/>
            <person name="Choi C."/>
            <person name="Cichocki N."/>
            <person name="Clum A."/>
            <person name="Copeland A."/>
            <person name="Hainaut M."/>
            <person name="Haridas S."/>
            <person name="Labutti K."/>
            <person name="Lindquist E."/>
            <person name="Lipzen A."/>
            <person name="Khouja H.-R."/>
            <person name="Murat C."/>
            <person name="Ohm R."/>
            <person name="Olson A."/>
            <person name="Spatafora J."/>
            <person name="Veneault-Fourrey C."/>
            <person name="Henrissat B."/>
            <person name="Grigoriev I."/>
            <person name="Martin F."/>
            <person name="Perotto S."/>
        </authorList>
    </citation>
    <scope>NUCLEOTIDE SEQUENCE [LARGE SCALE GENOMIC DNA]</scope>
    <source>
        <strain evidence="6 7">F</strain>
    </source>
</reference>
<dbReference type="Proteomes" id="UP000235786">
    <property type="component" value="Unassembled WGS sequence"/>
</dbReference>
<sequence length="221" mass="24738">MGFKQVVRFTSDAAALEKILRFLQSLSQILAVYAATAEGAKTWWLLRTQFALGRRYFRFFKFLDSFSKAFDSFYATDGVVGVLEVGKWSCLGAYLFLESLTILHTMGVWPVPWAETCLLEGNKFWFYSLVCSIFLGGLQLYAGGGEAKVGNSEKTKGKKQGLKAQQQKLSGIKRRMIVDSFDLFIPGFVTGWIVTTHAFVGFAGAVSTVLSTKDIWDRMQK</sequence>
<dbReference type="STRING" id="1149755.A0A2J6RSK8"/>
<name>A0A2J6RSK8_HYAVF</name>
<dbReference type="PANTHER" id="PTHR12652">
    <property type="entry name" value="PEROXISOMAL BIOGENESIS FACTOR 11"/>
    <property type="match status" value="1"/>
</dbReference>
<keyword evidence="7" id="KW-1185">Reference proteome</keyword>
<keyword evidence="5" id="KW-1133">Transmembrane helix</keyword>
<dbReference type="InterPro" id="IPR008733">
    <property type="entry name" value="PEX11"/>
</dbReference>
<evidence type="ECO:0000256" key="2">
    <source>
        <dbReference type="ARBA" id="ARBA00023136"/>
    </source>
</evidence>
<evidence type="ECO:0000313" key="7">
    <source>
        <dbReference type="Proteomes" id="UP000235786"/>
    </source>
</evidence>
<gene>
    <name evidence="6" type="ORF">L207DRAFT_487232</name>
</gene>
<feature type="transmembrane region" description="Helical" evidence="5">
    <location>
        <begin position="183"/>
        <end position="210"/>
    </location>
</feature>
<proteinExistence type="predicted"/>
<dbReference type="OrthoDB" id="3636394at2759"/>
<evidence type="ECO:0000256" key="3">
    <source>
        <dbReference type="ARBA" id="ARBA00023140"/>
    </source>
</evidence>
<dbReference type="PANTHER" id="PTHR12652:SF23">
    <property type="entry name" value="MICROBODY (PEROXISOME) PROLIFERATION PROTEIN PEROXIN 11B (EUROFUNG)"/>
    <property type="match status" value="1"/>
</dbReference>
<comment type="subcellular location">
    <subcellularLocation>
        <location evidence="4">Peroxisome membrane</location>
    </subcellularLocation>
</comment>
<accession>A0A2J6RSK8</accession>
<dbReference type="GO" id="GO:0016559">
    <property type="term" value="P:peroxisome fission"/>
    <property type="evidence" value="ECO:0007669"/>
    <property type="project" value="InterPro"/>
</dbReference>
<dbReference type="AlphaFoldDB" id="A0A2J6RSK8"/>
<dbReference type="Pfam" id="PF05648">
    <property type="entry name" value="PEX11"/>
    <property type="match status" value="1"/>
</dbReference>
<evidence type="ECO:0000313" key="6">
    <source>
        <dbReference type="EMBL" id="PMD41492.1"/>
    </source>
</evidence>
<keyword evidence="2 5" id="KW-0472">Membrane</keyword>
<keyword evidence="1" id="KW-0962">Peroxisome biogenesis</keyword>
<evidence type="ECO:0000256" key="1">
    <source>
        <dbReference type="ARBA" id="ARBA00022593"/>
    </source>
</evidence>
<feature type="transmembrane region" description="Helical" evidence="5">
    <location>
        <begin position="124"/>
        <end position="142"/>
    </location>
</feature>
<keyword evidence="5" id="KW-0812">Transmembrane</keyword>
<keyword evidence="3" id="KW-0576">Peroxisome</keyword>
<protein>
    <submittedName>
        <fullName evidence="6">Peroxin-11B Pex11B-penicillium chrysogenum</fullName>
    </submittedName>
</protein>
<dbReference type="GO" id="GO:0005778">
    <property type="term" value="C:peroxisomal membrane"/>
    <property type="evidence" value="ECO:0007669"/>
    <property type="project" value="UniProtKB-SubCell"/>
</dbReference>
<evidence type="ECO:0000256" key="5">
    <source>
        <dbReference type="SAM" id="Phobius"/>
    </source>
</evidence>
<organism evidence="6 7">
    <name type="scientific">Hyaloscypha variabilis (strain UAMH 11265 / GT02V1 / F)</name>
    <name type="common">Meliniomyces variabilis</name>
    <dbReference type="NCBI Taxonomy" id="1149755"/>
    <lineage>
        <taxon>Eukaryota</taxon>
        <taxon>Fungi</taxon>
        <taxon>Dikarya</taxon>
        <taxon>Ascomycota</taxon>
        <taxon>Pezizomycotina</taxon>
        <taxon>Leotiomycetes</taxon>
        <taxon>Helotiales</taxon>
        <taxon>Hyaloscyphaceae</taxon>
        <taxon>Hyaloscypha</taxon>
        <taxon>Hyaloscypha variabilis</taxon>
    </lineage>
</organism>